<dbReference type="InterPro" id="IPR003690">
    <property type="entry name" value="MTERF"/>
</dbReference>
<dbReference type="AlphaFoldDB" id="A0A8J2ME10"/>
<dbReference type="Proteomes" id="UP000786811">
    <property type="component" value="Unassembled WGS sequence"/>
</dbReference>
<dbReference type="OrthoDB" id="637682at2759"/>
<evidence type="ECO:0000313" key="3">
    <source>
        <dbReference type="EMBL" id="CAG5085217.1"/>
    </source>
</evidence>
<dbReference type="GO" id="GO:0003676">
    <property type="term" value="F:nucleic acid binding"/>
    <property type="evidence" value="ECO:0007669"/>
    <property type="project" value="InterPro"/>
</dbReference>
<dbReference type="GO" id="GO:0006390">
    <property type="term" value="P:mitochondrial transcription"/>
    <property type="evidence" value="ECO:0007669"/>
    <property type="project" value="TreeGrafter"/>
</dbReference>
<dbReference type="PANTHER" id="PTHR13068:SF112">
    <property type="entry name" value="TRANSCRIPTION TERMINATION FACTOR 3, MITOCHONDRIAL"/>
    <property type="match status" value="1"/>
</dbReference>
<accession>A0A8J2ME10</accession>
<dbReference type="SMART" id="SM00733">
    <property type="entry name" value="Mterf"/>
    <property type="match status" value="5"/>
</dbReference>
<dbReference type="EMBL" id="CAJNRD030001118">
    <property type="protein sequence ID" value="CAG5085217.1"/>
    <property type="molecule type" value="Genomic_DNA"/>
</dbReference>
<dbReference type="GO" id="GO:0061668">
    <property type="term" value="P:mitochondrial ribosome assembly"/>
    <property type="evidence" value="ECO:0007669"/>
    <property type="project" value="TreeGrafter"/>
</dbReference>
<comment type="caution">
    <text evidence="3">The sequence shown here is derived from an EMBL/GenBank/DDBJ whole genome shotgun (WGS) entry which is preliminary data.</text>
</comment>
<evidence type="ECO:0000313" key="4">
    <source>
        <dbReference type="Proteomes" id="UP000786811"/>
    </source>
</evidence>
<keyword evidence="2" id="KW-0809">Transit peptide</keyword>
<dbReference type="Gene3D" id="1.25.70.10">
    <property type="entry name" value="Transcription termination factor 3, mitochondrial"/>
    <property type="match status" value="1"/>
</dbReference>
<gene>
    <name evidence="3" type="ORF">HICCMSTLAB_LOCUS4309</name>
</gene>
<keyword evidence="4" id="KW-1185">Reference proteome</keyword>
<evidence type="ECO:0000256" key="1">
    <source>
        <dbReference type="ARBA" id="ARBA00007692"/>
    </source>
</evidence>
<dbReference type="PANTHER" id="PTHR13068">
    <property type="entry name" value="CGI-12 PROTEIN-RELATED"/>
    <property type="match status" value="1"/>
</dbReference>
<dbReference type="GO" id="GO:0005739">
    <property type="term" value="C:mitochondrion"/>
    <property type="evidence" value="ECO:0007669"/>
    <property type="project" value="TreeGrafter"/>
</dbReference>
<dbReference type="Pfam" id="PF02536">
    <property type="entry name" value="mTERF"/>
    <property type="match status" value="1"/>
</dbReference>
<dbReference type="InterPro" id="IPR038538">
    <property type="entry name" value="MTERF_sf"/>
</dbReference>
<organism evidence="3 4">
    <name type="scientific">Cotesia congregata</name>
    <name type="common">Parasitoid wasp</name>
    <name type="synonym">Apanteles congregatus</name>
    <dbReference type="NCBI Taxonomy" id="51543"/>
    <lineage>
        <taxon>Eukaryota</taxon>
        <taxon>Metazoa</taxon>
        <taxon>Ecdysozoa</taxon>
        <taxon>Arthropoda</taxon>
        <taxon>Hexapoda</taxon>
        <taxon>Insecta</taxon>
        <taxon>Pterygota</taxon>
        <taxon>Neoptera</taxon>
        <taxon>Endopterygota</taxon>
        <taxon>Hymenoptera</taxon>
        <taxon>Apocrita</taxon>
        <taxon>Ichneumonoidea</taxon>
        <taxon>Braconidae</taxon>
        <taxon>Microgastrinae</taxon>
        <taxon>Cotesia</taxon>
    </lineage>
</organism>
<evidence type="ECO:0000256" key="2">
    <source>
        <dbReference type="ARBA" id="ARBA00022946"/>
    </source>
</evidence>
<name>A0A8J2ME10_COTCN</name>
<reference evidence="3" key="1">
    <citation type="submission" date="2021-04" db="EMBL/GenBank/DDBJ databases">
        <authorList>
            <person name="Chebbi M.A.C M."/>
        </authorList>
    </citation>
    <scope>NUCLEOTIDE SEQUENCE</scope>
</reference>
<protein>
    <submittedName>
        <fullName evidence="3">Mitochondrial (Drosophila melanogaster)</fullName>
    </submittedName>
</protein>
<sequence>MTACIKNLSYLKLKSILTSLKQVSLQIRNLSAVPSLELNHTDTVKPVTTDINLVEYPEIDESEYLSDKVVSKMKIPSALDPSTEDLSYLGPELKPTFNFAAYANQSPTIQELVKLGVQLWRIETNQESMACILKRNFEDLRPYIQFLHDCGVPPEEIGRFITKNPRIFEQDMDDLKTRIRYLRAHNFSRDNIARIVTAHPPWLSFPTKFIDKRLGFFQREFKLTGEQVRFVTLRKPALITFKGNQLRENIFSVREQMGFYPSEMKAILLNKPAVYTTERRLTLPTFEYVHNEMMISHDIIAQMPIILRTTLERIKSRHLFLKALKRDQYDPTKPLYVSLDDIASPTDYVFCYKSARASIELYDMFLRSL</sequence>
<proteinExistence type="inferred from homology"/>
<comment type="similarity">
    <text evidence="1">Belongs to the mTERF family.</text>
</comment>